<dbReference type="AlphaFoldDB" id="A0A6A5H3C3"/>
<sequence length="196" mass="22503">MIDLRIFPVTPRILLFISSLTPFDSPTNRSIQDSEGIEEPEGGGGVKNRANDIFLRELGREMDVIESVVVFHCSDSDCIQFDTSYRIHRIGDPEYLEFVEQFHSRRLARIVSTQFQQHVGLVFELCRISGILSKLNLFPHFGNSPFAPNYHLEDIPKHSLPMDCFEPLHQEPPNTYDSLRSPQLLFALRVPHWPAV</sequence>
<evidence type="ECO:0000313" key="3">
    <source>
        <dbReference type="Proteomes" id="UP000483820"/>
    </source>
</evidence>
<comment type="caution">
    <text evidence="2">The sequence shown here is derived from an EMBL/GenBank/DDBJ whole genome shotgun (WGS) entry which is preliminary data.</text>
</comment>
<reference evidence="2 3" key="1">
    <citation type="submission" date="2019-12" db="EMBL/GenBank/DDBJ databases">
        <title>Chromosome-level assembly of the Caenorhabditis remanei genome.</title>
        <authorList>
            <person name="Teterina A.A."/>
            <person name="Willis J.H."/>
            <person name="Phillips P.C."/>
        </authorList>
    </citation>
    <scope>NUCLEOTIDE SEQUENCE [LARGE SCALE GENOMIC DNA]</scope>
    <source>
        <strain evidence="2 3">PX506</strain>
        <tissue evidence="2">Whole organism</tissue>
    </source>
</reference>
<gene>
    <name evidence="2" type="ORF">GCK72_009287</name>
</gene>
<dbReference type="GeneID" id="78774871"/>
<name>A0A6A5H3C3_CAERE</name>
<dbReference type="KEGG" id="crq:GCK72_009287"/>
<dbReference type="Proteomes" id="UP000483820">
    <property type="component" value="Chromosome III"/>
</dbReference>
<accession>A0A6A5H3C3</accession>
<evidence type="ECO:0000256" key="1">
    <source>
        <dbReference type="SAM" id="MobiDB-lite"/>
    </source>
</evidence>
<protein>
    <submittedName>
        <fullName evidence="2">Uncharacterized protein</fullName>
    </submittedName>
</protein>
<feature type="region of interest" description="Disordered" evidence="1">
    <location>
        <begin position="26"/>
        <end position="45"/>
    </location>
</feature>
<proteinExistence type="predicted"/>
<evidence type="ECO:0000313" key="2">
    <source>
        <dbReference type="EMBL" id="KAF1761033.1"/>
    </source>
</evidence>
<dbReference type="CTD" id="78774871"/>
<dbReference type="RefSeq" id="XP_053586877.1">
    <property type="nucleotide sequence ID" value="XM_053727300.1"/>
</dbReference>
<dbReference type="EMBL" id="WUAV01000003">
    <property type="protein sequence ID" value="KAF1761033.1"/>
    <property type="molecule type" value="Genomic_DNA"/>
</dbReference>
<organism evidence="2 3">
    <name type="scientific">Caenorhabditis remanei</name>
    <name type="common">Caenorhabditis vulgaris</name>
    <dbReference type="NCBI Taxonomy" id="31234"/>
    <lineage>
        <taxon>Eukaryota</taxon>
        <taxon>Metazoa</taxon>
        <taxon>Ecdysozoa</taxon>
        <taxon>Nematoda</taxon>
        <taxon>Chromadorea</taxon>
        <taxon>Rhabditida</taxon>
        <taxon>Rhabditina</taxon>
        <taxon>Rhabditomorpha</taxon>
        <taxon>Rhabditoidea</taxon>
        <taxon>Rhabditidae</taxon>
        <taxon>Peloderinae</taxon>
        <taxon>Caenorhabditis</taxon>
    </lineage>
</organism>